<dbReference type="InterPro" id="IPR013420">
    <property type="entry name" value="CRISPR-assoc_prot_Cas8b/Csh1_C"/>
</dbReference>
<dbReference type="RefSeq" id="WP_218111130.1">
    <property type="nucleotide sequence ID" value="NZ_CP065383.1"/>
</dbReference>
<accession>A0A7T1AMH5</accession>
<proteinExistence type="predicted"/>
<dbReference type="Pfam" id="PF09484">
    <property type="entry name" value="Cas_TM1802"/>
    <property type="match status" value="1"/>
</dbReference>
<evidence type="ECO:0000313" key="1">
    <source>
        <dbReference type="EMBL" id="QPM68630.1"/>
    </source>
</evidence>
<reference evidence="1 2" key="1">
    <citation type="journal article" date="2021" name="Nat. Commun.">
        <title>Isolation of a member of the candidate phylum Atribacteria reveals a unique cell membrane structure.</title>
        <authorList>
            <person name="Taiki K."/>
            <person name="Nobu M.K."/>
            <person name="Kusada H."/>
            <person name="Meng X.-Y."/>
            <person name="Hosoki N."/>
            <person name="Uematsu K."/>
            <person name="Yoshioka H."/>
            <person name="Kamagata Y."/>
            <person name="Tamaki H."/>
        </authorList>
    </citation>
    <scope>NUCLEOTIDE SEQUENCE [LARGE SCALE GENOMIC DNA]</scope>
    <source>
        <strain evidence="1 2">RT761</strain>
    </source>
</reference>
<dbReference type="Proteomes" id="UP000594463">
    <property type="component" value="Chromosome"/>
</dbReference>
<evidence type="ECO:0008006" key="3">
    <source>
        <dbReference type="Google" id="ProtNLM"/>
    </source>
</evidence>
<organism evidence="1 2">
    <name type="scientific">Atribacter laminatus</name>
    <dbReference type="NCBI Taxonomy" id="2847778"/>
    <lineage>
        <taxon>Bacteria</taxon>
        <taxon>Pseudomonadati</taxon>
        <taxon>Atribacterota</taxon>
        <taxon>Atribacteria</taxon>
        <taxon>Atribacterales</taxon>
        <taxon>Atribacteraceae</taxon>
        <taxon>Atribacter</taxon>
    </lineage>
</organism>
<evidence type="ECO:0000313" key="2">
    <source>
        <dbReference type="Proteomes" id="UP000594463"/>
    </source>
</evidence>
<dbReference type="KEGG" id="alam:RT761_01852"/>
<dbReference type="NCBIfam" id="TIGR02591">
    <property type="entry name" value="cas_Csh1"/>
    <property type="match status" value="1"/>
</dbReference>
<dbReference type="InterPro" id="IPR013389">
    <property type="entry name" value="CRISPR-assoc_prot_Cas8b"/>
</dbReference>
<dbReference type="EMBL" id="CP065383">
    <property type="protein sequence ID" value="QPM68630.1"/>
    <property type="molecule type" value="Genomic_DNA"/>
</dbReference>
<gene>
    <name evidence="1" type="ORF">RT761_01852</name>
</gene>
<dbReference type="NCBIfam" id="TIGR02556">
    <property type="entry name" value="cas_TM1802"/>
    <property type="match status" value="1"/>
</dbReference>
<keyword evidence="2" id="KW-1185">Reference proteome</keyword>
<protein>
    <recommendedName>
        <fullName evidence="3">TIGR02556 family CRISPR-associated protein</fullName>
    </recommendedName>
</protein>
<dbReference type="AlphaFoldDB" id="A0A7T1AMH5"/>
<sequence length="595" mass="69866">MLETIKELGEWNINEEEKEILSVLVENPFPQQQPKKEYVFLAICIQNQLFEKVIIEEFEPSRVMKYLYRKGAANGPDFTPCAKLTHPRKTWNMKIRGWFEKVQKNQIDLETEDIYFITYILKEMQDKEPLILSEVERLTQGFTAKTNCLISIKIDGKYIGEYSLFKKMLLRLVNEKFDTISTSNQTCSICGNIREKVYGNASSYAFYTIDKPGFIVGGFEEQLSWRNFPLCSECILAIEEGKKYLQQNLMFNFYGLQYFLIPRFLLGKNFVKSETLQALKGNRTISLSNIERKKFLITEDDILDVLVNENDVLNFSFLFLRKSQSAERILLVIEDVFPSRLKRIFEAKKRVDQLFDDENYNFSFIRQFFGKTEPEKKNADLNGYFLNIIDSVFTAKLINKTFLYRFFMKDVRRAFQRDEYFSLITKKALCNLIFFQYLKIISFDWNGVECLMGQNQSIDNLFDKYGEFMRDSVKRGIVLTGVLTELLLRKQYHDRKAKPFMKNLKGLRMNEKDIRGLIPKVQNKLSEYDSFDQGKRMIATLATEYLMSGGDDWNMSVDEINFFFAAGMNLTSEVAKIIYQKELPEEVQENDPTNQ</sequence>
<name>A0A7T1AMH5_ATRLM</name>